<dbReference type="InParanoid" id="A0A139WN07"/>
<name>A0A139WN07_TRICA</name>
<reference evidence="1 2" key="2">
    <citation type="journal article" date="2010" name="Nucleic Acids Res.">
        <title>BeetleBase in 2010: revisions to provide comprehensive genomic information for Tribolium castaneum.</title>
        <authorList>
            <person name="Kim H.S."/>
            <person name="Murphy T."/>
            <person name="Xia J."/>
            <person name="Caragea D."/>
            <person name="Park Y."/>
            <person name="Beeman R.W."/>
            <person name="Lorenzen M.D."/>
            <person name="Butcher S."/>
            <person name="Manak J.R."/>
            <person name="Brown S.J."/>
        </authorList>
    </citation>
    <scope>NUCLEOTIDE SEQUENCE [LARGE SCALE GENOMIC DNA]</scope>
    <source>
        <strain evidence="1 2">Georgia GA2</strain>
    </source>
</reference>
<evidence type="ECO:0000313" key="1">
    <source>
        <dbReference type="EMBL" id="KYB29256.1"/>
    </source>
</evidence>
<reference evidence="1 2" key="1">
    <citation type="journal article" date="2008" name="Nature">
        <title>The genome of the model beetle and pest Tribolium castaneum.</title>
        <authorList>
            <consortium name="Tribolium Genome Sequencing Consortium"/>
            <person name="Richards S."/>
            <person name="Gibbs R.A."/>
            <person name="Weinstock G.M."/>
            <person name="Brown S.J."/>
            <person name="Denell R."/>
            <person name="Beeman R.W."/>
            <person name="Gibbs R."/>
            <person name="Beeman R.W."/>
            <person name="Brown S.J."/>
            <person name="Bucher G."/>
            <person name="Friedrich M."/>
            <person name="Grimmelikhuijzen C.J."/>
            <person name="Klingler M."/>
            <person name="Lorenzen M."/>
            <person name="Richards S."/>
            <person name="Roth S."/>
            <person name="Schroder R."/>
            <person name="Tautz D."/>
            <person name="Zdobnov E.M."/>
            <person name="Muzny D."/>
            <person name="Gibbs R.A."/>
            <person name="Weinstock G.M."/>
            <person name="Attaway T."/>
            <person name="Bell S."/>
            <person name="Buhay C.J."/>
            <person name="Chandrabose M.N."/>
            <person name="Chavez D."/>
            <person name="Clerk-Blankenburg K.P."/>
            <person name="Cree A."/>
            <person name="Dao M."/>
            <person name="Davis C."/>
            <person name="Chacko J."/>
            <person name="Dinh H."/>
            <person name="Dugan-Rocha S."/>
            <person name="Fowler G."/>
            <person name="Garner T.T."/>
            <person name="Garnes J."/>
            <person name="Gnirke A."/>
            <person name="Hawes A."/>
            <person name="Hernandez J."/>
            <person name="Hines S."/>
            <person name="Holder M."/>
            <person name="Hume J."/>
            <person name="Jhangiani S.N."/>
            <person name="Joshi V."/>
            <person name="Khan Z.M."/>
            <person name="Jackson L."/>
            <person name="Kovar C."/>
            <person name="Kowis A."/>
            <person name="Lee S."/>
            <person name="Lewis L.R."/>
            <person name="Margolis J."/>
            <person name="Morgan M."/>
            <person name="Nazareth L.V."/>
            <person name="Nguyen N."/>
            <person name="Okwuonu G."/>
            <person name="Parker D."/>
            <person name="Richards S."/>
            <person name="Ruiz S.J."/>
            <person name="Santibanez J."/>
            <person name="Savard J."/>
            <person name="Scherer S.E."/>
            <person name="Schneider B."/>
            <person name="Sodergren E."/>
            <person name="Tautz D."/>
            <person name="Vattahil S."/>
            <person name="Villasana D."/>
            <person name="White C.S."/>
            <person name="Wright R."/>
            <person name="Park Y."/>
            <person name="Beeman R.W."/>
            <person name="Lord J."/>
            <person name="Oppert B."/>
            <person name="Lorenzen M."/>
            <person name="Brown S."/>
            <person name="Wang L."/>
            <person name="Savard J."/>
            <person name="Tautz D."/>
            <person name="Richards S."/>
            <person name="Weinstock G."/>
            <person name="Gibbs R.A."/>
            <person name="Liu Y."/>
            <person name="Worley K."/>
            <person name="Weinstock G."/>
            <person name="Elsik C.G."/>
            <person name="Reese J.T."/>
            <person name="Elhaik E."/>
            <person name="Landan G."/>
            <person name="Graur D."/>
            <person name="Arensburger P."/>
            <person name="Atkinson P."/>
            <person name="Beeman R.W."/>
            <person name="Beidler J."/>
            <person name="Brown S.J."/>
            <person name="Demuth J.P."/>
            <person name="Drury D.W."/>
            <person name="Du Y.Z."/>
            <person name="Fujiwara H."/>
            <person name="Lorenzen M."/>
            <person name="Maselli V."/>
            <person name="Osanai M."/>
            <person name="Park Y."/>
            <person name="Robertson H.M."/>
            <person name="Tu Z."/>
            <person name="Wang J.J."/>
            <person name="Wang S."/>
            <person name="Richards S."/>
            <person name="Song H."/>
            <person name="Zhang L."/>
            <person name="Sodergren E."/>
            <person name="Werner D."/>
            <person name="Stanke M."/>
            <person name="Morgenstern B."/>
            <person name="Solovyev V."/>
            <person name="Kosarev P."/>
            <person name="Brown G."/>
            <person name="Chen H.C."/>
            <person name="Ermolaeva O."/>
            <person name="Hlavina W."/>
            <person name="Kapustin Y."/>
            <person name="Kiryutin B."/>
            <person name="Kitts P."/>
            <person name="Maglott D."/>
            <person name="Pruitt K."/>
            <person name="Sapojnikov V."/>
            <person name="Souvorov A."/>
            <person name="Mackey A.J."/>
            <person name="Waterhouse R.M."/>
            <person name="Wyder S."/>
            <person name="Zdobnov E.M."/>
            <person name="Zdobnov E.M."/>
            <person name="Wyder S."/>
            <person name="Kriventseva E.V."/>
            <person name="Kadowaki T."/>
            <person name="Bork P."/>
            <person name="Aranda M."/>
            <person name="Bao R."/>
            <person name="Beermann A."/>
            <person name="Berns N."/>
            <person name="Bolognesi R."/>
            <person name="Bonneton F."/>
            <person name="Bopp D."/>
            <person name="Brown S.J."/>
            <person name="Bucher G."/>
            <person name="Butts T."/>
            <person name="Chaumot A."/>
            <person name="Denell R.E."/>
            <person name="Ferrier D.E."/>
            <person name="Friedrich M."/>
            <person name="Gordon C.M."/>
            <person name="Jindra M."/>
            <person name="Klingler M."/>
            <person name="Lan Q."/>
            <person name="Lattorff H.M."/>
            <person name="Laudet V."/>
            <person name="von Levetsow C."/>
            <person name="Liu Z."/>
            <person name="Lutz R."/>
            <person name="Lynch J.A."/>
            <person name="da Fonseca R.N."/>
            <person name="Posnien N."/>
            <person name="Reuter R."/>
            <person name="Roth S."/>
            <person name="Savard J."/>
            <person name="Schinko J.B."/>
            <person name="Schmitt C."/>
            <person name="Schoppmeier M."/>
            <person name="Schroder R."/>
            <person name="Shippy T.D."/>
            <person name="Simonnet F."/>
            <person name="Marques-Souza H."/>
            <person name="Tautz D."/>
            <person name="Tomoyasu Y."/>
            <person name="Trauner J."/>
            <person name="Van der Zee M."/>
            <person name="Vervoort M."/>
            <person name="Wittkopp N."/>
            <person name="Wimmer E.A."/>
            <person name="Yang X."/>
            <person name="Jones A.K."/>
            <person name="Sattelle D.B."/>
            <person name="Ebert P.R."/>
            <person name="Nelson D."/>
            <person name="Scott J.G."/>
            <person name="Beeman R.W."/>
            <person name="Muthukrishnan S."/>
            <person name="Kramer K.J."/>
            <person name="Arakane Y."/>
            <person name="Beeman R.W."/>
            <person name="Zhu Q."/>
            <person name="Hogenkamp D."/>
            <person name="Dixit R."/>
            <person name="Oppert B."/>
            <person name="Jiang H."/>
            <person name="Zou Z."/>
            <person name="Marshall J."/>
            <person name="Elpidina E."/>
            <person name="Vinokurov K."/>
            <person name="Oppert C."/>
            <person name="Zou Z."/>
            <person name="Evans J."/>
            <person name="Lu Z."/>
            <person name="Zhao P."/>
            <person name="Sumathipala N."/>
            <person name="Altincicek B."/>
            <person name="Vilcinskas A."/>
            <person name="Williams M."/>
            <person name="Hultmark D."/>
            <person name="Hetru C."/>
            <person name="Jiang H."/>
            <person name="Grimmelikhuijzen C.J."/>
            <person name="Hauser F."/>
            <person name="Cazzamali G."/>
            <person name="Williamson M."/>
            <person name="Park Y."/>
            <person name="Li B."/>
            <person name="Tanaka Y."/>
            <person name="Predel R."/>
            <person name="Neupert S."/>
            <person name="Schachtner J."/>
            <person name="Verleyen P."/>
            <person name="Raible F."/>
            <person name="Bork P."/>
            <person name="Friedrich M."/>
            <person name="Walden K.K."/>
            <person name="Robertson H.M."/>
            <person name="Angeli S."/>
            <person name="Foret S."/>
            <person name="Bucher G."/>
            <person name="Schuetz S."/>
            <person name="Maleszka R."/>
            <person name="Wimmer E.A."/>
            <person name="Beeman R.W."/>
            <person name="Lorenzen M."/>
            <person name="Tomoyasu Y."/>
            <person name="Miller S.C."/>
            <person name="Grossmann D."/>
            <person name="Bucher G."/>
        </authorList>
    </citation>
    <scope>NUCLEOTIDE SEQUENCE [LARGE SCALE GENOMIC DNA]</scope>
    <source>
        <strain evidence="1 2">Georgia GA2</strain>
    </source>
</reference>
<dbReference type="AlphaFoldDB" id="A0A139WN07"/>
<sequence>MGKGDKRGSQRSDSAIITSISLEVCSKLAALNGIT</sequence>
<dbReference type="Proteomes" id="UP000007266">
    <property type="component" value="Linkage group 2"/>
</dbReference>
<accession>A0A139WN07</accession>
<organism evidence="1 2">
    <name type="scientific">Tribolium castaneum</name>
    <name type="common">Red flour beetle</name>
    <dbReference type="NCBI Taxonomy" id="7070"/>
    <lineage>
        <taxon>Eukaryota</taxon>
        <taxon>Metazoa</taxon>
        <taxon>Ecdysozoa</taxon>
        <taxon>Arthropoda</taxon>
        <taxon>Hexapoda</taxon>
        <taxon>Insecta</taxon>
        <taxon>Pterygota</taxon>
        <taxon>Neoptera</taxon>
        <taxon>Endopterygota</taxon>
        <taxon>Coleoptera</taxon>
        <taxon>Polyphaga</taxon>
        <taxon>Cucujiformia</taxon>
        <taxon>Tenebrionidae</taxon>
        <taxon>Tenebrionidae incertae sedis</taxon>
        <taxon>Tribolium</taxon>
    </lineage>
</organism>
<keyword evidence="2" id="KW-1185">Reference proteome</keyword>
<proteinExistence type="predicted"/>
<evidence type="ECO:0000313" key="2">
    <source>
        <dbReference type="Proteomes" id="UP000007266"/>
    </source>
</evidence>
<dbReference type="EMBL" id="KQ971312">
    <property type="protein sequence ID" value="KYB29256.1"/>
    <property type="molecule type" value="Genomic_DNA"/>
</dbReference>
<protein>
    <submittedName>
        <fullName evidence="1">Uncharacterized protein</fullName>
    </submittedName>
</protein>
<gene>
    <name evidence="1" type="primary">AUGUSTUS-3.0.2_34558</name>
    <name evidence="1" type="ORF">TcasGA2_TC034558</name>
</gene>